<evidence type="ECO:0000256" key="1">
    <source>
        <dbReference type="SAM" id="MobiDB-lite"/>
    </source>
</evidence>
<feature type="compositionally biased region" description="Polar residues" evidence="1">
    <location>
        <begin position="246"/>
        <end position="260"/>
    </location>
</feature>
<dbReference type="AlphaFoldDB" id="A0A368NBZ6"/>
<comment type="caution">
    <text evidence="2">The sequence shown here is derived from an EMBL/GenBank/DDBJ whole genome shotgun (WGS) entry which is preliminary data.</text>
</comment>
<proteinExistence type="predicted"/>
<dbReference type="Proteomes" id="UP000252189">
    <property type="component" value="Unassembled WGS sequence"/>
</dbReference>
<reference evidence="2 3" key="1">
    <citation type="submission" date="2018-07" db="EMBL/GenBank/DDBJ databases">
        <title>Genome sequences of Haloplanus salinus JCM 18368T.</title>
        <authorList>
            <person name="Kim Y.B."/>
            <person name="Roh S.W."/>
        </authorList>
    </citation>
    <scope>NUCLEOTIDE SEQUENCE [LARGE SCALE GENOMIC DNA]</scope>
    <source>
        <strain evidence="2 3">JCM 18368</strain>
    </source>
</reference>
<gene>
    <name evidence="2" type="ORF">DU504_12835</name>
</gene>
<protein>
    <submittedName>
        <fullName evidence="2">Uncharacterized protein</fullName>
    </submittedName>
</protein>
<dbReference type="RefSeq" id="WP_114449744.1">
    <property type="nucleotide sequence ID" value="NZ_QPHM01000001.1"/>
</dbReference>
<keyword evidence="3" id="KW-1185">Reference proteome</keyword>
<evidence type="ECO:0000313" key="3">
    <source>
        <dbReference type="Proteomes" id="UP000252189"/>
    </source>
</evidence>
<name>A0A368NBZ6_9EURY</name>
<evidence type="ECO:0000313" key="2">
    <source>
        <dbReference type="EMBL" id="RCU48107.1"/>
    </source>
</evidence>
<feature type="compositionally biased region" description="Acidic residues" evidence="1">
    <location>
        <begin position="270"/>
        <end position="282"/>
    </location>
</feature>
<organism evidence="2 3">
    <name type="scientific">Haloplanus salinus</name>
    <dbReference type="NCBI Taxonomy" id="1126245"/>
    <lineage>
        <taxon>Archaea</taxon>
        <taxon>Methanobacteriati</taxon>
        <taxon>Methanobacteriota</taxon>
        <taxon>Stenosarchaea group</taxon>
        <taxon>Halobacteria</taxon>
        <taxon>Halobacteriales</taxon>
        <taxon>Haloferacaceae</taxon>
        <taxon>Haloplanus</taxon>
    </lineage>
</organism>
<dbReference type="EMBL" id="QPHM01000001">
    <property type="protein sequence ID" value="RCU48107.1"/>
    <property type="molecule type" value="Genomic_DNA"/>
</dbReference>
<feature type="region of interest" description="Disordered" evidence="1">
    <location>
        <begin position="236"/>
        <end position="282"/>
    </location>
</feature>
<dbReference type="OrthoDB" id="305419at2157"/>
<sequence>MNSNIHPGDEWPGYYRGYRLQTNPDGDVWWQVYQGTDRLYVEPTPDELADNLLSLKRLGGRVRVTEDNSVITRVEEGDDYEVRYVGELPSADKLVPQDAPEYSVDIRPDRLSSGDLWPSVYDGAKFSIGGDRIWWQHPGTHKRHPVETDLPDDVLATLQRLKPRGGSFRITPWNDVITLVEEPPNPTQTREQLHDLPRVIKNIIVLRRERGVEMLPIYVGSVDTVPIEVGEPRSLTDELSAEERAQLNSWAGSLGPTSTTDPDEHRVQDDTTDFPDDDPEDW</sequence>
<feature type="compositionally biased region" description="Basic and acidic residues" evidence="1">
    <location>
        <begin position="236"/>
        <end position="245"/>
    </location>
</feature>
<accession>A0A368NBZ6</accession>